<dbReference type="RefSeq" id="WP_005005414.1">
    <property type="nucleotide sequence ID" value="NZ_HG422173.1"/>
</dbReference>
<sequence length="335" mass="38425">MKPILHPSLVNDPLGDPGLFVRFLYEKRALLFDLGEIHRIANVDLLKVSHVFVSHTHIDHFIGFDRLLRIAFGRGHTLRLFGPEHFIANVEGKLAGFTWNLVDRYEESIDIEVTEVHPDQLKVATFRAIDRFRRSNETTRPYENRVIWQEPGFTVQASILEHRVPCLGFALKESKHLNINKDRLEQMGFTPGKWLNQLKQAVLEGRPEDTPIEVPTGPRGHATPEKRTLGELQRELVTVTEGQKIAYVVDTVYNPENAERIVELIKDADVFYCESPFIAEEEERARERCHLTSRQAGLLARAGGVRELRTFHFSPRHTDAVEQLQKEAQDAFLGQ</sequence>
<dbReference type="AlphaFoldDB" id="M1YUH6"/>
<dbReference type="SUPFAM" id="SSF56281">
    <property type="entry name" value="Metallo-hydrolase/oxidoreductase"/>
    <property type="match status" value="1"/>
</dbReference>
<dbReference type="InParanoid" id="M1YUH6"/>
<dbReference type="Gene3D" id="3.60.15.10">
    <property type="entry name" value="Ribonuclease Z/Hydroxyacylglutathione hydrolase-like"/>
    <property type="match status" value="1"/>
</dbReference>
<evidence type="ECO:0000313" key="1">
    <source>
        <dbReference type="EMBL" id="CCQ89238.1"/>
    </source>
</evidence>
<keyword evidence="1" id="KW-0378">Hydrolase</keyword>
<comment type="caution">
    <text evidence="1">The sequence shown here is derived from an EMBL/GenBank/DDBJ whole genome shotgun (WGS) entry which is preliminary data.</text>
</comment>
<evidence type="ECO:0000313" key="2">
    <source>
        <dbReference type="Proteomes" id="UP000011704"/>
    </source>
</evidence>
<dbReference type="GO" id="GO:0042781">
    <property type="term" value="F:3'-tRNA processing endoribonuclease activity"/>
    <property type="evidence" value="ECO:0007669"/>
    <property type="project" value="UniProtKB-EC"/>
</dbReference>
<dbReference type="STRING" id="1266370.NITGR_100043"/>
<reference evidence="1 2" key="1">
    <citation type="journal article" date="2013" name="Front. Microbiol.">
        <title>The genome of Nitrospina gracilis illuminates the metabolism and evolution of the major marine nitrite oxidizer.</title>
        <authorList>
            <person name="Luecker S."/>
            <person name="Nowka B."/>
            <person name="Rattei T."/>
            <person name="Spieck E."/>
            <person name="and Daims H."/>
        </authorList>
    </citation>
    <scope>NUCLEOTIDE SEQUENCE [LARGE SCALE GENOMIC DNA]</scope>
    <source>
        <strain evidence="1 2">3/211</strain>
    </source>
</reference>
<accession>M1YUH6</accession>
<protein>
    <submittedName>
        <fullName evidence="1">Putative Ribonuclease Z</fullName>
        <ecNumber evidence="1">3.1.26.11</ecNumber>
    </submittedName>
</protein>
<dbReference type="Proteomes" id="UP000011704">
    <property type="component" value="Unassembled WGS sequence"/>
</dbReference>
<dbReference type="PANTHER" id="PTHR46018:SF7">
    <property type="entry name" value="RIBONUCLEASE Z"/>
    <property type="match status" value="1"/>
</dbReference>
<proteinExistence type="predicted"/>
<dbReference type="PANTHER" id="PTHR46018">
    <property type="entry name" value="ZINC PHOSPHODIESTERASE ELAC PROTEIN 1"/>
    <property type="match status" value="1"/>
</dbReference>
<keyword evidence="2" id="KW-1185">Reference proteome</keyword>
<dbReference type="NCBIfam" id="NF002558">
    <property type="entry name" value="PRK02126.1"/>
    <property type="match status" value="1"/>
</dbReference>
<dbReference type="InterPro" id="IPR036866">
    <property type="entry name" value="RibonucZ/Hydroxyglut_hydro"/>
</dbReference>
<organism evidence="1 2">
    <name type="scientific">Nitrospina gracilis (strain 3/211)</name>
    <dbReference type="NCBI Taxonomy" id="1266370"/>
    <lineage>
        <taxon>Bacteria</taxon>
        <taxon>Pseudomonadati</taxon>
        <taxon>Nitrospinota/Tectimicrobiota group</taxon>
        <taxon>Nitrospinota</taxon>
        <taxon>Nitrospinia</taxon>
        <taxon>Nitrospinales</taxon>
        <taxon>Nitrospinaceae</taxon>
        <taxon>Nitrospina</taxon>
    </lineage>
</organism>
<dbReference type="HOGENOM" id="CLU_823444_0_0_0"/>
<dbReference type="EC" id="3.1.26.11" evidence="1"/>
<gene>
    <name evidence="1" type="ORF">NITGR_100043</name>
</gene>
<dbReference type="EMBL" id="CAQJ01000002">
    <property type="protein sequence ID" value="CCQ89238.1"/>
    <property type="molecule type" value="Genomic_DNA"/>
</dbReference>
<dbReference type="OrthoDB" id="9800940at2"/>
<name>M1YUH6_NITG3</name>